<reference evidence="1" key="1">
    <citation type="submission" date="2023-03" db="EMBL/GenBank/DDBJ databases">
        <title>Massive genome expansion in bonnet fungi (Mycena s.s.) driven by repeated elements and novel gene families across ecological guilds.</title>
        <authorList>
            <consortium name="Lawrence Berkeley National Laboratory"/>
            <person name="Harder C.B."/>
            <person name="Miyauchi S."/>
            <person name="Viragh M."/>
            <person name="Kuo A."/>
            <person name="Thoen E."/>
            <person name="Andreopoulos B."/>
            <person name="Lu D."/>
            <person name="Skrede I."/>
            <person name="Drula E."/>
            <person name="Henrissat B."/>
            <person name="Morin E."/>
            <person name="Kohler A."/>
            <person name="Barry K."/>
            <person name="LaButti K."/>
            <person name="Morin E."/>
            <person name="Salamov A."/>
            <person name="Lipzen A."/>
            <person name="Mereny Z."/>
            <person name="Hegedus B."/>
            <person name="Baldrian P."/>
            <person name="Stursova M."/>
            <person name="Weitz H."/>
            <person name="Taylor A."/>
            <person name="Grigoriev I.V."/>
            <person name="Nagy L.G."/>
            <person name="Martin F."/>
            <person name="Kauserud H."/>
        </authorList>
    </citation>
    <scope>NUCLEOTIDE SEQUENCE</scope>
    <source>
        <strain evidence="1">CBHHK182m</strain>
    </source>
</reference>
<dbReference type="EMBL" id="JARKIB010000028">
    <property type="protein sequence ID" value="KAJ7764322.1"/>
    <property type="molecule type" value="Genomic_DNA"/>
</dbReference>
<keyword evidence="2" id="KW-1185">Reference proteome</keyword>
<comment type="caution">
    <text evidence="1">The sequence shown here is derived from an EMBL/GenBank/DDBJ whole genome shotgun (WGS) entry which is preliminary data.</text>
</comment>
<organism evidence="1 2">
    <name type="scientific">Mycena metata</name>
    <dbReference type="NCBI Taxonomy" id="1033252"/>
    <lineage>
        <taxon>Eukaryota</taxon>
        <taxon>Fungi</taxon>
        <taxon>Dikarya</taxon>
        <taxon>Basidiomycota</taxon>
        <taxon>Agaricomycotina</taxon>
        <taxon>Agaricomycetes</taxon>
        <taxon>Agaricomycetidae</taxon>
        <taxon>Agaricales</taxon>
        <taxon>Marasmiineae</taxon>
        <taxon>Mycenaceae</taxon>
        <taxon>Mycena</taxon>
    </lineage>
</organism>
<name>A0AAD7JIU1_9AGAR</name>
<accession>A0AAD7JIU1</accession>
<evidence type="ECO:0000313" key="1">
    <source>
        <dbReference type="EMBL" id="KAJ7764322.1"/>
    </source>
</evidence>
<sequence>MLNGPEKRGSLPERARLLPLTIITKIVTTKTHRALEIAELVEMICFHAAHGAQLNADRNRDMLSLESPDVFGEPALDLLLWEGQDGIINVLKTMADDLWKVDSDRETSVRALRPIKAGDWARFHVYARRVKLLLWIGYSYSALETGSPVSDAWSPVFALLAETLPVEHIFPNLKELFWRVGGRDYLTSVNLFLAPRLETIYFGDLATDAHLAILPTLSTRCPCLTRIQQGPHFLPLRAPTESSKFPSLREIGLASTPYVFVPAFFALNETWTLRHISMTTSSAPSAAETAGLYALVAGCCDHTTLGTLKISSSVGTIPAAQIADSVITPDGLRPLFCFRNLRRIDLYPPAGLDLDDTTVADLARAWSKVKSMHLGGGAYRRPPSRVTLAGIRALARKCHQLQFLGFPFNASIVPDDAPPAGGNTSQVLWFEVYDTPLLDPATVAAYLSKLFPRLRKISTAAQVPLCRLRT</sequence>
<dbReference type="Proteomes" id="UP001215598">
    <property type="component" value="Unassembled WGS sequence"/>
</dbReference>
<dbReference type="Gene3D" id="3.80.10.10">
    <property type="entry name" value="Ribonuclease Inhibitor"/>
    <property type="match status" value="1"/>
</dbReference>
<dbReference type="InterPro" id="IPR032675">
    <property type="entry name" value="LRR_dom_sf"/>
</dbReference>
<dbReference type="AlphaFoldDB" id="A0AAD7JIU1"/>
<gene>
    <name evidence="1" type="ORF">B0H16DRAFT_1718259</name>
</gene>
<protein>
    <submittedName>
        <fullName evidence="1">Uncharacterized protein</fullName>
    </submittedName>
</protein>
<evidence type="ECO:0000313" key="2">
    <source>
        <dbReference type="Proteomes" id="UP001215598"/>
    </source>
</evidence>
<proteinExistence type="predicted"/>